<accession>A0A060NWI4</accession>
<dbReference type="GO" id="GO:0004803">
    <property type="term" value="F:transposase activity"/>
    <property type="evidence" value="ECO:0007669"/>
    <property type="project" value="InterPro"/>
</dbReference>
<dbReference type="InterPro" id="IPR007069">
    <property type="entry name" value="Transposase_32"/>
</dbReference>
<feature type="domain" description="Transposase IS801/IS1294" evidence="1">
    <location>
        <begin position="161"/>
        <end position="236"/>
    </location>
</feature>
<dbReference type="Pfam" id="PF14319">
    <property type="entry name" value="Zn_Tnp_IS91"/>
    <property type="match status" value="1"/>
</dbReference>
<evidence type="ECO:0000313" key="3">
    <source>
        <dbReference type="EMBL" id="BAO83878.1"/>
    </source>
</evidence>
<dbReference type="HOGENOM" id="CLU_035495_3_0_4"/>
<keyword evidence="4" id="KW-1185">Reference proteome</keyword>
<name>A0A060NWI4_9BURK</name>
<reference evidence="3 4" key="1">
    <citation type="journal article" date="2014" name="Nat. Commun.">
        <title>Physiological and genomic features of highly alkaliphilic hydrogen-utilizing Betaproteobacteria from a continental serpentinizing site.</title>
        <authorList>
            <person name="Suzuki S."/>
            <person name="Kuenen J.G."/>
            <person name="Schipper K."/>
            <person name="van der Velde S."/>
            <person name="Ishii S."/>
            <person name="Wu A."/>
            <person name="Sorokin D.Y."/>
            <person name="Tenney A."/>
            <person name="Meng X.Y."/>
            <person name="Morrill P.L."/>
            <person name="Kamagata Y."/>
            <person name="Muyzer G."/>
            <person name="Nealson K.H."/>
        </authorList>
    </citation>
    <scope>NUCLEOTIDE SEQUENCE [LARGE SCALE GENOMIC DNA]</scope>
    <source>
        <strain evidence="3 4">B1</strain>
    </source>
</reference>
<dbReference type="EMBL" id="AP014569">
    <property type="protein sequence ID" value="BAO83878.1"/>
    <property type="molecule type" value="Genomic_DNA"/>
</dbReference>
<dbReference type="Proteomes" id="UP000066014">
    <property type="component" value="Chromosome"/>
</dbReference>
<dbReference type="Pfam" id="PF04986">
    <property type="entry name" value="Y2_Tnp"/>
    <property type="match status" value="1"/>
</dbReference>
<dbReference type="STRING" id="1458426.SMCB_1650"/>
<proteinExistence type="predicted"/>
<dbReference type="GO" id="GO:0006313">
    <property type="term" value="P:DNA transposition"/>
    <property type="evidence" value="ECO:0007669"/>
    <property type="project" value="InterPro"/>
</dbReference>
<dbReference type="KEGG" id="cbab:SMCB_1650"/>
<gene>
    <name evidence="3" type="ORF">SMCB_1650</name>
</gene>
<sequence length="330" mass="36158">MAPPVHYERHRPEQTTLYRLVQQHAASFIAHTEASTGWQLPQFIKGEFDAFLECGILAHGFLRLRCGECGHDKLLAFSCKRRGFCPSCGARRMSQTSAQRVDHVIPHVPVRQWVLSLPIPLRLLLAAQPELVTPVLQVVQRVVTRHLLDRAGLKAAEGHGGAVTLIQRFGSAANLNIHLHGLVLDGVYRCGADGAPSFIEAGVPTEDELHALLQTIIARLMKMLTRRGVLVEDMGQTYLAEPDGDGDEARTLRPLQAAAITYRIAFGPRAGQKMLTLRGAMPQEATSRQPLCADIDGFSLHAAVRGKTWSDPYFPFQGAARSGNRRATGG</sequence>
<feature type="domain" description="Transposase zinc-binding" evidence="2">
    <location>
        <begin position="21"/>
        <end position="117"/>
    </location>
</feature>
<organism evidence="3 4">
    <name type="scientific">Serpentinimonas maccroryi</name>
    <dbReference type="NCBI Taxonomy" id="1458426"/>
    <lineage>
        <taxon>Bacteria</taxon>
        <taxon>Pseudomonadati</taxon>
        <taxon>Pseudomonadota</taxon>
        <taxon>Betaproteobacteria</taxon>
        <taxon>Burkholderiales</taxon>
        <taxon>Comamonadaceae</taxon>
        <taxon>Serpentinimonas</taxon>
    </lineage>
</organism>
<evidence type="ECO:0000259" key="2">
    <source>
        <dbReference type="Pfam" id="PF14319"/>
    </source>
</evidence>
<evidence type="ECO:0000313" key="4">
    <source>
        <dbReference type="Proteomes" id="UP000066014"/>
    </source>
</evidence>
<dbReference type="RefSeq" id="WP_052468468.1">
    <property type="nucleotide sequence ID" value="NZ_AP014569.1"/>
</dbReference>
<dbReference type="AlphaFoldDB" id="A0A060NWI4"/>
<evidence type="ECO:0000259" key="1">
    <source>
        <dbReference type="Pfam" id="PF04986"/>
    </source>
</evidence>
<dbReference type="InterPro" id="IPR026889">
    <property type="entry name" value="Zn_Tnp"/>
</dbReference>
<dbReference type="GO" id="GO:0003677">
    <property type="term" value="F:DNA binding"/>
    <property type="evidence" value="ECO:0007669"/>
    <property type="project" value="InterPro"/>
</dbReference>
<protein>
    <submittedName>
        <fullName evidence="3">GTPase SAR1 and related small G protein</fullName>
    </submittedName>
</protein>